<dbReference type="Proteomes" id="UP000537326">
    <property type="component" value="Unassembled WGS sequence"/>
</dbReference>
<sequence>MTDLELTWELPTAGLLGLAAAAVAVLLVLIIGARVHAFLALVLVSALTALAAGVPFEAVVPTMLSGFGGTLASVALLVGLGAMLGRMLELSGGAQVLTDALVQRFGEDRAPLALGIASLLMGFPIFFDAGLVVMLPIIFAVARRLGGSVLTYAFPAAVAFSVMHIFVPPHPGPVAASGLLGADVGLVVILGLLIAVPAWVIVGRIFGGWVGRTYDLPVPEILRGSDHDEDAAAFRSDPTVGTTLSLLALPLVLIFLNTGLNALATAEVVSLEDGWVRGLRLLGETPVALLITVFVAMYVLAWRRGRDRGLVDRVVDGALGPICAIVLITGAGGMFGGVLRATGIGGAIAESLESLGLPLIVAGFVIAAIVRIAQGSATVALTTAAALVQPAVQAATDLNAGQLAAMVLALAAGSVFAGHVNDSGFWLVSRFFGMDTATTLKTWTVGQALIGVVGFVGALAIYGVAAGIA</sequence>
<evidence type="ECO:0000256" key="1">
    <source>
        <dbReference type="SAM" id="Phobius"/>
    </source>
</evidence>
<evidence type="ECO:0000313" key="2">
    <source>
        <dbReference type="EMBL" id="NYI09528.1"/>
    </source>
</evidence>
<comment type="caution">
    <text evidence="2">The sequence shown here is derived from an EMBL/GenBank/DDBJ whole genome shotgun (WGS) entry which is preliminary data.</text>
</comment>
<feature type="transmembrane region" description="Helical" evidence="1">
    <location>
        <begin position="440"/>
        <end position="465"/>
    </location>
</feature>
<feature type="transmembrane region" description="Helical" evidence="1">
    <location>
        <begin position="244"/>
        <end position="265"/>
    </location>
</feature>
<reference evidence="2 3" key="1">
    <citation type="submission" date="2020-07" db="EMBL/GenBank/DDBJ databases">
        <title>Sequencing the genomes of 1000 actinobacteria strains.</title>
        <authorList>
            <person name="Klenk H.-P."/>
        </authorList>
    </citation>
    <scope>NUCLEOTIDE SEQUENCE [LARGE SCALE GENOMIC DNA]</scope>
    <source>
        <strain evidence="2 3">DSM 18248</strain>
    </source>
</reference>
<dbReference type="GO" id="GO:0015128">
    <property type="term" value="F:gluconate transmembrane transporter activity"/>
    <property type="evidence" value="ECO:0007669"/>
    <property type="project" value="InterPro"/>
</dbReference>
<feature type="transmembrane region" description="Helical" evidence="1">
    <location>
        <begin position="314"/>
        <end position="339"/>
    </location>
</feature>
<feature type="transmembrane region" description="Helical" evidence="1">
    <location>
        <begin position="37"/>
        <end position="56"/>
    </location>
</feature>
<feature type="transmembrane region" description="Helical" evidence="1">
    <location>
        <begin position="285"/>
        <end position="302"/>
    </location>
</feature>
<evidence type="ECO:0000313" key="3">
    <source>
        <dbReference type="Proteomes" id="UP000537326"/>
    </source>
</evidence>
<feature type="transmembrane region" description="Helical" evidence="1">
    <location>
        <begin position="149"/>
        <end position="167"/>
    </location>
</feature>
<keyword evidence="1" id="KW-0472">Membrane</keyword>
<feature type="transmembrane region" description="Helical" evidence="1">
    <location>
        <begin position="179"/>
        <end position="202"/>
    </location>
</feature>
<proteinExistence type="predicted"/>
<feature type="transmembrane region" description="Helical" evidence="1">
    <location>
        <begin position="359"/>
        <end position="388"/>
    </location>
</feature>
<feature type="transmembrane region" description="Helical" evidence="1">
    <location>
        <begin position="12"/>
        <end position="31"/>
    </location>
</feature>
<dbReference type="PANTHER" id="PTHR30354">
    <property type="entry name" value="GNT FAMILY GLUCONATE TRANSPORTER"/>
    <property type="match status" value="1"/>
</dbReference>
<dbReference type="Pfam" id="PF02447">
    <property type="entry name" value="GntP_permease"/>
    <property type="match status" value="1"/>
</dbReference>
<dbReference type="PIRSF" id="PIRSF002746">
    <property type="entry name" value="Gluconate_transporter"/>
    <property type="match status" value="1"/>
</dbReference>
<keyword evidence="1" id="KW-1133">Transmembrane helix</keyword>
<feature type="transmembrane region" description="Helical" evidence="1">
    <location>
        <begin position="400"/>
        <end position="420"/>
    </location>
</feature>
<dbReference type="EMBL" id="JACBZI010000001">
    <property type="protein sequence ID" value="NYI09528.1"/>
    <property type="molecule type" value="Genomic_DNA"/>
</dbReference>
<dbReference type="AlphaFoldDB" id="A0A7Y9YC80"/>
<dbReference type="InterPro" id="IPR003474">
    <property type="entry name" value="Glcn_transporter"/>
</dbReference>
<organism evidence="2 3">
    <name type="scientific">Nocardioides marinus</name>
    <dbReference type="NCBI Taxonomy" id="374514"/>
    <lineage>
        <taxon>Bacteria</taxon>
        <taxon>Bacillati</taxon>
        <taxon>Actinomycetota</taxon>
        <taxon>Actinomycetes</taxon>
        <taxon>Propionibacteriales</taxon>
        <taxon>Nocardioidaceae</taxon>
        <taxon>Nocardioides</taxon>
    </lineage>
</organism>
<keyword evidence="3" id="KW-1185">Reference proteome</keyword>
<dbReference type="NCBIfam" id="TIGR00791">
    <property type="entry name" value="gntP"/>
    <property type="match status" value="1"/>
</dbReference>
<feature type="transmembrane region" description="Helical" evidence="1">
    <location>
        <begin position="112"/>
        <end position="142"/>
    </location>
</feature>
<dbReference type="GO" id="GO:0005886">
    <property type="term" value="C:plasma membrane"/>
    <property type="evidence" value="ECO:0007669"/>
    <property type="project" value="TreeGrafter"/>
</dbReference>
<dbReference type="RefSeq" id="WP_179530485.1">
    <property type="nucleotide sequence ID" value="NZ_BAAAPP010000012.1"/>
</dbReference>
<accession>A0A7Y9YC80</accession>
<keyword evidence="1" id="KW-0812">Transmembrane</keyword>
<name>A0A7Y9YC80_9ACTN</name>
<dbReference type="PANTHER" id="PTHR30354:SF25">
    <property type="entry name" value="INNER MEMBRANE PERMEASE YGBN"/>
    <property type="match status" value="1"/>
</dbReference>
<protein>
    <submittedName>
        <fullName evidence="2">GntP family gluconate:H+ symporter</fullName>
    </submittedName>
</protein>
<gene>
    <name evidence="2" type="ORF">BKA05_001043</name>
</gene>